<name>A0A0V0QDY0_PSEPJ</name>
<accession>A0A0V0QDY0</accession>
<gene>
    <name evidence="2" type="ORF">PPERSA_03640</name>
</gene>
<dbReference type="EMBL" id="LDAU01000192">
    <property type="protein sequence ID" value="KRX00419.1"/>
    <property type="molecule type" value="Genomic_DNA"/>
</dbReference>
<keyword evidence="3" id="KW-1185">Reference proteome</keyword>
<dbReference type="Proteomes" id="UP000054937">
    <property type="component" value="Unassembled WGS sequence"/>
</dbReference>
<evidence type="ECO:0000313" key="2">
    <source>
        <dbReference type="EMBL" id="KRX00419.1"/>
    </source>
</evidence>
<feature type="region of interest" description="Disordered" evidence="1">
    <location>
        <begin position="280"/>
        <end position="299"/>
    </location>
</feature>
<comment type="caution">
    <text evidence="2">The sequence shown here is derived from an EMBL/GenBank/DDBJ whole genome shotgun (WGS) entry which is preliminary data.</text>
</comment>
<dbReference type="AlphaFoldDB" id="A0A0V0QDY0"/>
<protein>
    <submittedName>
        <fullName evidence="2">Uncharacterized protein</fullName>
    </submittedName>
</protein>
<sequence length="658" mass="78832">MGFIQNDPELFFSKKNKEINKLSFLKRYFNFFDSKDVTQVEEIFRNACKQLEISQNFKIVTEEKDDLLIRQGKKGNLLQQSQKLQSNQRNRSQSIRRNTILVPEVAGNKYQSRSTLKISTNFLKSPYLLQNVGEDKTGENKKINNLINYKNIFIEMELKSNDENKKIFKSKNKVIEKINAFYQLHNYDIEQLFEYFVRSYQYMNKNCDQLRRQALNLEYEKRKLIEYLSVDDQQEVGQSQNEKNQPRLYFFNEIAEENIETDQNNKKQDQQNEKIDQINKNLDQQSQNSDKNKYNQNYQKQEDKKTLNYLLSVVEEISNNNNKLTIKEVQKGKERAQLVLEKYVIFGVKILGRFVSLLSFVTGKMTESEQKGIFQGKLQKCVEFFRESQREWRELKASDREIVSKQVQMIDEKCINKSSLGNKENIIQIFMKNSDIYENFKEIFLKIFPNFQDSAQLFLHNIKKDYILNTYGSREQILNFMFHLRNKYDIARNQYIKNNKTQIQKDNETLEKIQDENFLQFLIFDNLIPELYEQPQAHLHKIIGLVQTNIFEIFQNLQTNIMYLREVLKYQNDNDYQKLLNDQLNYDKNGYFVQITQKIAEGIKNQKHENKDLSSACYNLNMVHQQQIQPRERGFSIRRAGRFRKIEEKFEKLIQRKF</sequence>
<dbReference type="InParanoid" id="A0A0V0QDY0"/>
<proteinExistence type="predicted"/>
<organism evidence="2 3">
    <name type="scientific">Pseudocohnilembus persalinus</name>
    <name type="common">Ciliate</name>
    <dbReference type="NCBI Taxonomy" id="266149"/>
    <lineage>
        <taxon>Eukaryota</taxon>
        <taxon>Sar</taxon>
        <taxon>Alveolata</taxon>
        <taxon>Ciliophora</taxon>
        <taxon>Intramacronucleata</taxon>
        <taxon>Oligohymenophorea</taxon>
        <taxon>Scuticociliatia</taxon>
        <taxon>Philasterida</taxon>
        <taxon>Pseudocohnilembidae</taxon>
        <taxon>Pseudocohnilembus</taxon>
    </lineage>
</organism>
<evidence type="ECO:0000313" key="3">
    <source>
        <dbReference type="Proteomes" id="UP000054937"/>
    </source>
</evidence>
<reference evidence="2 3" key="1">
    <citation type="journal article" date="2015" name="Sci. Rep.">
        <title>Genome of the facultative scuticociliatosis pathogen Pseudocohnilembus persalinus provides insight into its virulence through horizontal gene transfer.</title>
        <authorList>
            <person name="Xiong J."/>
            <person name="Wang G."/>
            <person name="Cheng J."/>
            <person name="Tian M."/>
            <person name="Pan X."/>
            <person name="Warren A."/>
            <person name="Jiang C."/>
            <person name="Yuan D."/>
            <person name="Miao W."/>
        </authorList>
    </citation>
    <scope>NUCLEOTIDE SEQUENCE [LARGE SCALE GENOMIC DNA]</scope>
    <source>
        <strain evidence="2">36N120E</strain>
    </source>
</reference>
<evidence type="ECO:0000256" key="1">
    <source>
        <dbReference type="SAM" id="MobiDB-lite"/>
    </source>
</evidence>